<dbReference type="CDD" id="cd17513">
    <property type="entry name" value="RMtype1_S_AveSPN6ORF1907P_TRD2-CR2_like"/>
    <property type="match status" value="1"/>
</dbReference>
<dbReference type="PATRIC" id="fig|1114972.6.peg.2624"/>
<keyword evidence="2" id="KW-0680">Restriction system</keyword>
<reference evidence="6 7" key="1">
    <citation type="journal article" date="2015" name="Genome Announc.">
        <title>Expanding the biotechnology potential of lactobacilli through comparative genomics of 213 strains and associated genera.</title>
        <authorList>
            <person name="Sun Z."/>
            <person name="Harris H.M."/>
            <person name="McCann A."/>
            <person name="Guo C."/>
            <person name="Argimon S."/>
            <person name="Zhang W."/>
            <person name="Yang X."/>
            <person name="Jeffery I.B."/>
            <person name="Cooney J.C."/>
            <person name="Kagawa T.F."/>
            <person name="Liu W."/>
            <person name="Song Y."/>
            <person name="Salvetti E."/>
            <person name="Wrobel A."/>
            <person name="Rasinkangas P."/>
            <person name="Parkhill J."/>
            <person name="Rea M.C."/>
            <person name="O'Sullivan O."/>
            <person name="Ritari J."/>
            <person name="Douillard F.P."/>
            <person name="Paul Ross R."/>
            <person name="Yang R."/>
            <person name="Briner A.E."/>
            <person name="Felis G.E."/>
            <person name="de Vos W.M."/>
            <person name="Barrangou R."/>
            <person name="Klaenhammer T.R."/>
            <person name="Caufield P.W."/>
            <person name="Cui Y."/>
            <person name="Zhang H."/>
            <person name="O'Toole P.W."/>
        </authorList>
    </citation>
    <scope>NUCLEOTIDE SEQUENCE [LARGE SCALE GENOMIC DNA]</scope>
    <source>
        <strain evidence="6 7">DSM 15814</strain>
    </source>
</reference>
<keyword evidence="7" id="KW-1185">Reference proteome</keyword>
<dbReference type="EMBL" id="AZFF01000008">
    <property type="protein sequence ID" value="KRL54491.1"/>
    <property type="molecule type" value="Genomic_DNA"/>
</dbReference>
<dbReference type="InterPro" id="IPR000055">
    <property type="entry name" value="Restrct_endonuc_typeI_TRD"/>
</dbReference>
<dbReference type="GO" id="GO:0003677">
    <property type="term" value="F:DNA binding"/>
    <property type="evidence" value="ECO:0007669"/>
    <property type="project" value="UniProtKB-KW"/>
</dbReference>
<dbReference type="PANTHER" id="PTHR30408:SF12">
    <property type="entry name" value="TYPE I RESTRICTION ENZYME MJAVIII SPECIFICITY SUBUNIT"/>
    <property type="match status" value="1"/>
</dbReference>
<sequence length="406" mass="46092">MGRLGKFQAIVTWEQRKLENCITSSLGGGTPNTTILDYWKGTLPWIQSSDLTLDDLHSYRVNKYITEKAISKSAAKRVPAYSMAIVTRVGVGKVVIPKTDYSTSQDFVSLVGLKAEQNFLLYAVYRILRHLSDNTQGTSIKGITKKNLLESEVVLPANRQEQTMIGRLLSKLDNTIALHERKLELLKELKKAYLQQLFPKNGDKTPRLRFAGFTDNWVQRKLEDILTVSLKRNSDNLFTRKDVLSVSGEYGVVNQIMFQGRSFAGKNLENYHVLQQGGIVYTKSPLKNNPYGIIKANRGKTGIVSTLYAVYQVKDNSIPELINFYFEINSTVNNYLRPLVNKGAKNDMKVRDTDVLKGKIIWSEDLNEQTEIVNLLDRITSLIAVNEHKLDSFCELKQAYLQKLFV</sequence>
<gene>
    <name evidence="6" type="ORF">FD35_GL002559</name>
</gene>
<feature type="domain" description="Type I restriction modification DNA specificity" evidence="5">
    <location>
        <begin position="11"/>
        <end position="187"/>
    </location>
</feature>
<proteinExistence type="inferred from homology"/>
<keyword evidence="3" id="KW-0238">DNA-binding</keyword>
<dbReference type="AlphaFoldDB" id="A0A0R1RLQ5"/>
<comment type="similarity">
    <text evidence="1">Belongs to the type-I restriction system S methylase family.</text>
</comment>
<name>A0A0R1RLQ5_9LACO</name>
<evidence type="ECO:0000259" key="5">
    <source>
        <dbReference type="Pfam" id="PF01420"/>
    </source>
</evidence>
<keyword evidence="4" id="KW-0175">Coiled coil</keyword>
<dbReference type="PANTHER" id="PTHR30408">
    <property type="entry name" value="TYPE-1 RESTRICTION ENZYME ECOKI SPECIFICITY PROTEIN"/>
    <property type="match status" value="1"/>
</dbReference>
<dbReference type="Proteomes" id="UP000051999">
    <property type="component" value="Unassembled WGS sequence"/>
</dbReference>
<evidence type="ECO:0000313" key="6">
    <source>
        <dbReference type="EMBL" id="KRL54491.1"/>
    </source>
</evidence>
<dbReference type="Pfam" id="PF01420">
    <property type="entry name" value="Methylase_S"/>
    <property type="match status" value="1"/>
</dbReference>
<dbReference type="SUPFAM" id="SSF116734">
    <property type="entry name" value="DNA methylase specificity domain"/>
    <property type="match status" value="2"/>
</dbReference>
<dbReference type="STRING" id="1114972.FD35_GL002559"/>
<dbReference type="OrthoDB" id="9795776at2"/>
<evidence type="ECO:0000256" key="1">
    <source>
        <dbReference type="ARBA" id="ARBA00010923"/>
    </source>
</evidence>
<accession>A0A0R1RLQ5</accession>
<feature type="coiled-coil region" evidence="4">
    <location>
        <begin position="169"/>
        <end position="196"/>
    </location>
</feature>
<dbReference type="eggNOG" id="COG0732">
    <property type="taxonomic scope" value="Bacteria"/>
</dbReference>
<comment type="caution">
    <text evidence="6">The sequence shown here is derived from an EMBL/GenBank/DDBJ whole genome shotgun (WGS) entry which is preliminary data.</text>
</comment>
<dbReference type="RefSeq" id="WP_017260618.1">
    <property type="nucleotide sequence ID" value="NZ_AUAW01000025.1"/>
</dbReference>
<evidence type="ECO:0000256" key="2">
    <source>
        <dbReference type="ARBA" id="ARBA00022747"/>
    </source>
</evidence>
<dbReference type="InterPro" id="IPR052021">
    <property type="entry name" value="Type-I_RS_S_subunit"/>
</dbReference>
<protein>
    <submittedName>
        <fullName evidence="6">Type I restriction-modification system specificity subunit</fullName>
    </submittedName>
</protein>
<dbReference type="Gene3D" id="1.10.287.1120">
    <property type="entry name" value="Bipartite methylase S protein"/>
    <property type="match status" value="1"/>
</dbReference>
<evidence type="ECO:0000256" key="3">
    <source>
        <dbReference type="ARBA" id="ARBA00023125"/>
    </source>
</evidence>
<dbReference type="InterPro" id="IPR044946">
    <property type="entry name" value="Restrct_endonuc_typeI_TRD_sf"/>
</dbReference>
<organism evidence="6 7">
    <name type="scientific">Furfurilactobacillus rossiae DSM 15814</name>
    <dbReference type="NCBI Taxonomy" id="1114972"/>
    <lineage>
        <taxon>Bacteria</taxon>
        <taxon>Bacillati</taxon>
        <taxon>Bacillota</taxon>
        <taxon>Bacilli</taxon>
        <taxon>Lactobacillales</taxon>
        <taxon>Lactobacillaceae</taxon>
        <taxon>Furfurilactobacillus</taxon>
    </lineage>
</organism>
<dbReference type="GO" id="GO:0009307">
    <property type="term" value="P:DNA restriction-modification system"/>
    <property type="evidence" value="ECO:0007669"/>
    <property type="project" value="UniProtKB-KW"/>
</dbReference>
<dbReference type="Gene3D" id="3.90.220.20">
    <property type="entry name" value="DNA methylase specificity domains"/>
    <property type="match status" value="2"/>
</dbReference>
<evidence type="ECO:0000256" key="4">
    <source>
        <dbReference type="SAM" id="Coils"/>
    </source>
</evidence>
<evidence type="ECO:0000313" key="7">
    <source>
        <dbReference type="Proteomes" id="UP000051999"/>
    </source>
</evidence>